<dbReference type="SUPFAM" id="SSF46785">
    <property type="entry name" value="Winged helix' DNA-binding domain"/>
    <property type="match status" value="1"/>
</dbReference>
<evidence type="ECO:0000313" key="6">
    <source>
        <dbReference type="EMBL" id="SFI43382.1"/>
    </source>
</evidence>
<keyword evidence="4" id="KW-0804">Transcription</keyword>
<gene>
    <name evidence="6" type="ORF">SAMN03080618_00413</name>
</gene>
<evidence type="ECO:0000256" key="3">
    <source>
        <dbReference type="ARBA" id="ARBA00023125"/>
    </source>
</evidence>
<keyword evidence="2" id="KW-0805">Transcription regulation</keyword>
<accession>A0A1I3I622</accession>
<dbReference type="GO" id="GO:0043565">
    <property type="term" value="F:sequence-specific DNA binding"/>
    <property type="evidence" value="ECO:0007669"/>
    <property type="project" value="TreeGrafter"/>
</dbReference>
<dbReference type="InterPro" id="IPR036388">
    <property type="entry name" value="WH-like_DNA-bd_sf"/>
</dbReference>
<keyword evidence="3" id="KW-0238">DNA-binding</keyword>
<protein>
    <submittedName>
        <fullName evidence="6">LysR family transcriptional regulator, glycine cleavage system transcriptional activator</fullName>
    </submittedName>
</protein>
<proteinExistence type="inferred from homology"/>
<sequence>MNLSRTSIPDLAVLQAFEAAARHENFTKAAVELNLTQSAISRQIQTLEDQLGVPLFERVRKRVLLSTAGRRILPDARRLLAQSEALVMRARAVVDGGDVLSIATLPTFGNRWLMPRLPGFMDHYPTLSIDLTSRSQPFDLAHENVDLAIHYGQPVWAHAICTYLCGEIILPVAAPSLLARHEIGEPHEICRLPLLHLATRPKQWAEWLQLQDVDDGDAYRGSRFDQFSMVIEAATRGMGAGLLPLYLIEEELASGTLQIIFDRPMSTDNSYYVVLPEGKIENPLAQDFQKWLIGQVS</sequence>
<name>A0A1I3I622_9HYPH</name>
<dbReference type="SUPFAM" id="SSF53850">
    <property type="entry name" value="Periplasmic binding protein-like II"/>
    <property type="match status" value="1"/>
</dbReference>
<dbReference type="InterPro" id="IPR036390">
    <property type="entry name" value="WH_DNA-bd_sf"/>
</dbReference>
<dbReference type="PANTHER" id="PTHR30537">
    <property type="entry name" value="HTH-TYPE TRANSCRIPTIONAL REGULATOR"/>
    <property type="match status" value="1"/>
</dbReference>
<dbReference type="PRINTS" id="PR00039">
    <property type="entry name" value="HTHLYSR"/>
</dbReference>
<dbReference type="GO" id="GO:0003700">
    <property type="term" value="F:DNA-binding transcription factor activity"/>
    <property type="evidence" value="ECO:0007669"/>
    <property type="project" value="InterPro"/>
</dbReference>
<dbReference type="InterPro" id="IPR000847">
    <property type="entry name" value="LysR_HTH_N"/>
</dbReference>
<dbReference type="OrthoDB" id="5526340at2"/>
<dbReference type="InterPro" id="IPR058163">
    <property type="entry name" value="LysR-type_TF_proteobact-type"/>
</dbReference>
<feature type="domain" description="HTH lysR-type" evidence="5">
    <location>
        <begin position="9"/>
        <end position="66"/>
    </location>
</feature>
<dbReference type="STRING" id="1121003.SAMN03080618_00413"/>
<dbReference type="Proteomes" id="UP000242763">
    <property type="component" value="Unassembled WGS sequence"/>
</dbReference>
<evidence type="ECO:0000256" key="1">
    <source>
        <dbReference type="ARBA" id="ARBA00009437"/>
    </source>
</evidence>
<comment type="similarity">
    <text evidence="1">Belongs to the LysR transcriptional regulatory family.</text>
</comment>
<dbReference type="Pfam" id="PF03466">
    <property type="entry name" value="LysR_substrate"/>
    <property type="match status" value="1"/>
</dbReference>
<keyword evidence="7" id="KW-1185">Reference proteome</keyword>
<dbReference type="Pfam" id="PF00126">
    <property type="entry name" value="HTH_1"/>
    <property type="match status" value="1"/>
</dbReference>
<dbReference type="RefSeq" id="WP_091517995.1">
    <property type="nucleotide sequence ID" value="NZ_FORF01000002.1"/>
</dbReference>
<dbReference type="AlphaFoldDB" id="A0A1I3I622"/>
<organism evidence="6 7">
    <name type="scientific">Aquamicrobium aerolatum DSM 21857</name>
    <dbReference type="NCBI Taxonomy" id="1121003"/>
    <lineage>
        <taxon>Bacteria</taxon>
        <taxon>Pseudomonadati</taxon>
        <taxon>Pseudomonadota</taxon>
        <taxon>Alphaproteobacteria</taxon>
        <taxon>Hyphomicrobiales</taxon>
        <taxon>Phyllobacteriaceae</taxon>
        <taxon>Aerobium</taxon>
    </lineage>
</organism>
<dbReference type="FunFam" id="1.10.10.10:FF:000001">
    <property type="entry name" value="LysR family transcriptional regulator"/>
    <property type="match status" value="1"/>
</dbReference>
<dbReference type="EMBL" id="FORF01000002">
    <property type="protein sequence ID" value="SFI43382.1"/>
    <property type="molecule type" value="Genomic_DNA"/>
</dbReference>
<dbReference type="CDD" id="cd08481">
    <property type="entry name" value="PBP2_GcdR_like"/>
    <property type="match status" value="1"/>
</dbReference>
<dbReference type="GO" id="GO:0006351">
    <property type="term" value="P:DNA-templated transcription"/>
    <property type="evidence" value="ECO:0007669"/>
    <property type="project" value="TreeGrafter"/>
</dbReference>
<dbReference type="Gene3D" id="3.40.190.10">
    <property type="entry name" value="Periplasmic binding protein-like II"/>
    <property type="match status" value="2"/>
</dbReference>
<evidence type="ECO:0000259" key="5">
    <source>
        <dbReference type="PROSITE" id="PS50931"/>
    </source>
</evidence>
<reference evidence="7" key="1">
    <citation type="submission" date="2016-10" db="EMBL/GenBank/DDBJ databases">
        <authorList>
            <person name="Varghese N."/>
            <person name="Submissions S."/>
        </authorList>
    </citation>
    <scope>NUCLEOTIDE SEQUENCE [LARGE SCALE GENOMIC DNA]</scope>
    <source>
        <strain evidence="7">DSM 21857</strain>
    </source>
</reference>
<evidence type="ECO:0000256" key="4">
    <source>
        <dbReference type="ARBA" id="ARBA00023163"/>
    </source>
</evidence>
<dbReference type="InterPro" id="IPR005119">
    <property type="entry name" value="LysR_subst-bd"/>
</dbReference>
<evidence type="ECO:0000313" key="7">
    <source>
        <dbReference type="Proteomes" id="UP000242763"/>
    </source>
</evidence>
<dbReference type="PROSITE" id="PS50931">
    <property type="entry name" value="HTH_LYSR"/>
    <property type="match status" value="1"/>
</dbReference>
<dbReference type="PANTHER" id="PTHR30537:SF26">
    <property type="entry name" value="GLYCINE CLEAVAGE SYSTEM TRANSCRIPTIONAL ACTIVATOR"/>
    <property type="match status" value="1"/>
</dbReference>
<dbReference type="Gene3D" id="1.10.10.10">
    <property type="entry name" value="Winged helix-like DNA-binding domain superfamily/Winged helix DNA-binding domain"/>
    <property type="match status" value="1"/>
</dbReference>
<evidence type="ECO:0000256" key="2">
    <source>
        <dbReference type="ARBA" id="ARBA00023015"/>
    </source>
</evidence>